<gene>
    <name evidence="1" type="ORF">THER5_0827</name>
</gene>
<evidence type="ECO:0000313" key="1">
    <source>
        <dbReference type="EMBL" id="KFJ03368.1"/>
    </source>
</evidence>
<protein>
    <submittedName>
        <fullName evidence="1">Uncharacterized protein</fullName>
    </submittedName>
</protein>
<dbReference type="RefSeq" id="WP_029575887.1">
    <property type="nucleotide sequence ID" value="NZ_JGZT01000005.1"/>
</dbReference>
<dbReference type="OrthoDB" id="102473at2"/>
<dbReference type="AlphaFoldDB" id="A0A087E6G7"/>
<evidence type="ECO:0000313" key="2">
    <source>
        <dbReference type="Proteomes" id="UP000029003"/>
    </source>
</evidence>
<organism evidence="1 2">
    <name type="scientific">Bifidobacterium thermacidophilum subsp. thermacidophilum</name>
    <dbReference type="NCBI Taxonomy" id="79262"/>
    <lineage>
        <taxon>Bacteria</taxon>
        <taxon>Bacillati</taxon>
        <taxon>Actinomycetota</taxon>
        <taxon>Actinomycetes</taxon>
        <taxon>Bifidobacteriales</taxon>
        <taxon>Bifidobacteriaceae</taxon>
        <taxon>Bifidobacterium</taxon>
    </lineage>
</organism>
<dbReference type="EMBL" id="JGZT01000005">
    <property type="protein sequence ID" value="KFJ03368.1"/>
    <property type="molecule type" value="Genomic_DNA"/>
</dbReference>
<proteinExistence type="predicted"/>
<reference evidence="1 2" key="1">
    <citation type="submission" date="2014-03" db="EMBL/GenBank/DDBJ databases">
        <title>Genomics of Bifidobacteria.</title>
        <authorList>
            <person name="Ventura M."/>
            <person name="Milani C."/>
            <person name="Lugli G.A."/>
        </authorList>
    </citation>
    <scope>NUCLEOTIDE SEQUENCE [LARGE SCALE GENOMIC DNA]</scope>
    <source>
        <strain evidence="1 2">LMG 21395</strain>
    </source>
</reference>
<sequence>MRNNNGNISDNFISNTSGNLEPKWDAEDFITLRKGMSIDDIHAAIEAELAGFGDFHLPVQMCDFRASTRKNEQQIVFSFKGDQWKPMDVWSPGDARIFEQFAEIRLVARFRIDDSTGEPGMELDKRESFGDGVLFGDDASTRRMLCTGIDDPLKGVYGLAVTPLNAIIPITDDAVIRFRSIANSRWNCIDIFSGVQWRHRHRKYAMFYRDDKKDEPLIRRSIELYEQQLHMLIATGANPKIALAD</sequence>
<dbReference type="Proteomes" id="UP000029003">
    <property type="component" value="Unassembled WGS sequence"/>
</dbReference>
<name>A0A087E6G7_9BIFI</name>
<comment type="caution">
    <text evidence="1">The sequence shown here is derived from an EMBL/GenBank/DDBJ whole genome shotgun (WGS) entry which is preliminary data.</text>
</comment>
<accession>A0A087E6G7</accession>